<dbReference type="GO" id="GO:0005509">
    <property type="term" value="F:calcium ion binding"/>
    <property type="evidence" value="ECO:0007669"/>
    <property type="project" value="InterPro"/>
</dbReference>
<dbReference type="InterPro" id="IPR018511">
    <property type="entry name" value="Hemolysin-typ_Ca-bd_CS"/>
</dbReference>
<evidence type="ECO:0000256" key="2">
    <source>
        <dbReference type="ARBA" id="ARBA00022525"/>
    </source>
</evidence>
<organism evidence="3 4">
    <name type="scientific">Devosia aurantiaca</name>
    <dbReference type="NCBI Taxonomy" id="2714858"/>
    <lineage>
        <taxon>Bacteria</taxon>
        <taxon>Pseudomonadati</taxon>
        <taxon>Pseudomonadota</taxon>
        <taxon>Alphaproteobacteria</taxon>
        <taxon>Hyphomicrobiales</taxon>
        <taxon>Devosiaceae</taxon>
        <taxon>Devosia</taxon>
    </lineage>
</organism>
<dbReference type="SUPFAM" id="SSF51120">
    <property type="entry name" value="beta-Roll"/>
    <property type="match status" value="6"/>
</dbReference>
<dbReference type="PRINTS" id="PR00313">
    <property type="entry name" value="CABNDNGRPT"/>
</dbReference>
<dbReference type="Pfam" id="PF00353">
    <property type="entry name" value="HemolysinCabind"/>
    <property type="match status" value="12"/>
</dbReference>
<sequence>MGGMDADTIDAGTGGSVVLGDSGRAEFTEARVIVRVESIAPDQGGNDKIKVLDGNHVIMGGVGNDTIDAGNGSSVILGDNGEALYTLGLVATVRTTATQHGGKDKIKVLNGNHVIMGGSDNDSIEAGNDSSIILGDNGEATFSGSKIAKVTSIDIHRGGNDEITVKAGNHVLMGGSFNDVIKAGNGNHIILGDSGTAIYNANGEIDTVESRYGAKIIDTVEVVYDGSDTIDATDGRHVVFGGGAGDTIRIGSGESVVFGDSGFVDIDGTLPKTAYSTDTDRGGDDVITTGVGVTGNVGYDVIVVGGYGKDTITTTAGQDIIFGDSATLEFSIVTTGNDRTAVLQRGYTLAPTHGGDDTIDAGAGNDIVIGGTGRDTIRGGAGNDRILGDHGLYDVALPANQRIISIYAGENDGGAGDTIFGDDGDDIIVGQQGRDIIDGGAGDDDIIGGHNIVGGSDKNELVDGKWLGDLLIGGAGEDVVLGDNGLIARTEIGGTSWKDTIWLRNPVVAGVTSLRRDVVTFDHEDFIGGNDTIFGDTGNDRLYGQRGNDTINGGDGNDDIVGGLGSDILSGDAGKDIILGDEGQILRAFKADGSAVLDTDGAWHRDVVLEEVVRVVGLTSISSNKAGNPNLAADLLGADMLLLAGAVTDSGMRITAGSGAWDTKAIGVDLEPAFDDIINGGDGDDVLFGQRGNDTISGGAGADTIFGDRASNSAGFLTDLPAIINAFRIVKNDESQRLGIKLPVNGELVVPAVNLLPWEMTPYLPQLDVFLNAEGPLSGFVNKTTLNTGSDSNLKVFASLVADTTRAQDLTFGNDTIDGGEGNDTIFGDDGRIQAITETGLAVIDKEVAGLSVSMHNMLRDLSAMGFAINAVAGNANTTVGIGNDTIRGGGDNDTIFGDTGTIIVPSSQLAVVGTSPVAAAKLVHSWLMDLQTVVADMSYTARAGSETAIREFAQKHNLGGVTFKSGSALAGQPILRPATHTLLIGNDQIFGDGGNDMLIGDHGIIMIPMISASTAASLPKLSTVELKGINAALAAQDKDLTNALRAHIAAHHAVDTKLGNVGNWVFGGGLGYGLNVGNDQIDGGTENDVIVGDTAVIQQPNMLAVWTSTTSKSVADKLQAAMLKTVDRLYLGNLSNASARAEAWGVQSVVSDWSSTGSRSAWLLDAADKRHKAGIAPSYITLNSDMIYAGAGNDLVFGDFAAIIPIVGKTGSTGMITSTRVLPIGETSATQTANLRYVYNFGAQGPLHGAVTSDVNRRTPSISTET</sequence>
<dbReference type="AlphaFoldDB" id="A0A6M1STS6"/>
<dbReference type="InterPro" id="IPR001343">
    <property type="entry name" value="Hemolysn_Ca-bd"/>
</dbReference>
<evidence type="ECO:0000313" key="4">
    <source>
        <dbReference type="Proteomes" id="UP000474802"/>
    </source>
</evidence>
<dbReference type="RefSeq" id="WP_164534838.1">
    <property type="nucleotide sequence ID" value="NZ_JAALFG010000003.1"/>
</dbReference>
<keyword evidence="2" id="KW-0964">Secreted</keyword>
<comment type="subcellular location">
    <subcellularLocation>
        <location evidence="1">Secreted</location>
    </subcellularLocation>
</comment>
<evidence type="ECO:0000256" key="1">
    <source>
        <dbReference type="ARBA" id="ARBA00004613"/>
    </source>
</evidence>
<dbReference type="PROSITE" id="PS00330">
    <property type="entry name" value="HEMOLYSIN_CALCIUM"/>
    <property type="match status" value="4"/>
</dbReference>
<dbReference type="Proteomes" id="UP000474802">
    <property type="component" value="Unassembled WGS sequence"/>
</dbReference>
<accession>A0A6M1STS6</accession>
<reference evidence="3 4" key="2">
    <citation type="submission" date="2020-03" db="EMBL/GenBank/DDBJ databases">
        <title>Devosia chinhatensis sp. nov., isolated from a hexachlorocyclohexane (HCH) dump site in India.</title>
        <authorList>
            <person name="Kumar M."/>
            <person name="Lal R."/>
        </authorList>
    </citation>
    <scope>NUCLEOTIDE SEQUENCE [LARGE SCALE GENOMIC DNA]</scope>
    <source>
        <strain evidence="3 4">H239</strain>
    </source>
</reference>
<comment type="caution">
    <text evidence="3">The sequence shown here is derived from an EMBL/GenBank/DDBJ whole genome shotgun (WGS) entry which is preliminary data.</text>
</comment>
<name>A0A6M1STS6_9HYPH</name>
<dbReference type="InterPro" id="IPR050557">
    <property type="entry name" value="RTX_toxin/Mannuronan_C5-epim"/>
</dbReference>
<protein>
    <submittedName>
        <fullName evidence="3">Calcium-binding protein</fullName>
    </submittedName>
</protein>
<reference evidence="3 4" key="1">
    <citation type="submission" date="2020-02" db="EMBL/GenBank/DDBJ databases">
        <authorList>
            <person name="Khan S.A."/>
            <person name="Jeon C.O."/>
            <person name="Chun B.H."/>
        </authorList>
    </citation>
    <scope>NUCLEOTIDE SEQUENCE [LARGE SCALE GENOMIC DNA]</scope>
    <source>
        <strain evidence="3 4">H239</strain>
    </source>
</reference>
<proteinExistence type="predicted"/>
<dbReference type="EMBL" id="JAALFG010000003">
    <property type="protein sequence ID" value="NGP18575.1"/>
    <property type="molecule type" value="Genomic_DNA"/>
</dbReference>
<dbReference type="Gene3D" id="2.150.10.10">
    <property type="entry name" value="Serralysin-like metalloprotease, C-terminal"/>
    <property type="match status" value="4"/>
</dbReference>
<dbReference type="PANTHER" id="PTHR38340:SF1">
    <property type="entry name" value="S-LAYER PROTEIN"/>
    <property type="match status" value="1"/>
</dbReference>
<dbReference type="PANTHER" id="PTHR38340">
    <property type="entry name" value="S-LAYER PROTEIN"/>
    <property type="match status" value="1"/>
</dbReference>
<dbReference type="GO" id="GO:0005576">
    <property type="term" value="C:extracellular region"/>
    <property type="evidence" value="ECO:0007669"/>
    <property type="project" value="UniProtKB-SubCell"/>
</dbReference>
<keyword evidence="4" id="KW-1185">Reference proteome</keyword>
<evidence type="ECO:0000313" key="3">
    <source>
        <dbReference type="EMBL" id="NGP18575.1"/>
    </source>
</evidence>
<gene>
    <name evidence="3" type="ORF">G5575_13770</name>
</gene>
<dbReference type="InterPro" id="IPR011049">
    <property type="entry name" value="Serralysin-like_metalloprot_C"/>
</dbReference>